<organism evidence="8 9">
    <name type="scientific">Hydrogenispora ethanolica</name>
    <dbReference type="NCBI Taxonomy" id="1082276"/>
    <lineage>
        <taxon>Bacteria</taxon>
        <taxon>Bacillati</taxon>
        <taxon>Bacillota</taxon>
        <taxon>Hydrogenispora</taxon>
    </lineage>
</organism>
<protein>
    <recommendedName>
        <fullName evidence="2 7">Glutamate racemase</fullName>
        <ecNumber evidence="2 7">5.1.1.3</ecNumber>
    </recommendedName>
</protein>
<evidence type="ECO:0000256" key="4">
    <source>
        <dbReference type="ARBA" id="ARBA00022984"/>
    </source>
</evidence>
<comment type="similarity">
    <text evidence="7">Belongs to the aspartate/glutamate racemases family.</text>
</comment>
<comment type="pathway">
    <text evidence="7">Cell wall biogenesis; peptidoglycan biosynthesis.</text>
</comment>
<dbReference type="SUPFAM" id="SSF53681">
    <property type="entry name" value="Aspartate/glutamate racemase"/>
    <property type="match status" value="2"/>
</dbReference>
<dbReference type="GO" id="GO:0008360">
    <property type="term" value="P:regulation of cell shape"/>
    <property type="evidence" value="ECO:0007669"/>
    <property type="project" value="UniProtKB-KW"/>
</dbReference>
<dbReference type="Gene3D" id="3.40.50.1860">
    <property type="match status" value="2"/>
</dbReference>
<dbReference type="AlphaFoldDB" id="A0A4R1RYT7"/>
<keyword evidence="5 7" id="KW-0413">Isomerase</keyword>
<dbReference type="Proteomes" id="UP000295008">
    <property type="component" value="Unassembled WGS sequence"/>
</dbReference>
<dbReference type="PANTHER" id="PTHR21198">
    <property type="entry name" value="GLUTAMATE RACEMASE"/>
    <property type="match status" value="1"/>
</dbReference>
<dbReference type="OrthoDB" id="9801055at2"/>
<dbReference type="InterPro" id="IPR004391">
    <property type="entry name" value="Glu_race"/>
</dbReference>
<dbReference type="PROSITE" id="PS00924">
    <property type="entry name" value="ASP_GLU_RACEMASE_2"/>
    <property type="match status" value="1"/>
</dbReference>
<feature type="binding site" evidence="7">
    <location>
        <begin position="11"/>
        <end position="12"/>
    </location>
    <ligand>
        <name>substrate</name>
    </ligand>
</feature>
<dbReference type="NCBIfam" id="TIGR00067">
    <property type="entry name" value="glut_race"/>
    <property type="match status" value="1"/>
</dbReference>
<evidence type="ECO:0000313" key="9">
    <source>
        <dbReference type="Proteomes" id="UP000295008"/>
    </source>
</evidence>
<name>A0A4R1RYT7_HYDET</name>
<comment type="catalytic activity">
    <reaction evidence="1 7">
        <text>L-glutamate = D-glutamate</text>
        <dbReference type="Rhea" id="RHEA:12813"/>
        <dbReference type="ChEBI" id="CHEBI:29985"/>
        <dbReference type="ChEBI" id="CHEBI:29986"/>
        <dbReference type="EC" id="5.1.1.3"/>
    </reaction>
</comment>
<evidence type="ECO:0000313" key="8">
    <source>
        <dbReference type="EMBL" id="TCL71684.1"/>
    </source>
</evidence>
<dbReference type="InterPro" id="IPR001920">
    <property type="entry name" value="Asp/Glu_race"/>
</dbReference>
<evidence type="ECO:0000256" key="7">
    <source>
        <dbReference type="HAMAP-Rule" id="MF_00258"/>
    </source>
</evidence>
<feature type="binding site" evidence="7">
    <location>
        <begin position="43"/>
        <end position="44"/>
    </location>
    <ligand>
        <name>substrate</name>
    </ligand>
</feature>
<dbReference type="EMBL" id="SLUN01000007">
    <property type="protein sequence ID" value="TCL71684.1"/>
    <property type="molecule type" value="Genomic_DNA"/>
</dbReference>
<evidence type="ECO:0000256" key="6">
    <source>
        <dbReference type="ARBA" id="ARBA00023316"/>
    </source>
</evidence>
<dbReference type="HAMAP" id="MF_00258">
    <property type="entry name" value="Glu_racemase"/>
    <property type="match status" value="1"/>
</dbReference>
<dbReference type="PANTHER" id="PTHR21198:SF2">
    <property type="entry name" value="GLUTAMATE RACEMASE"/>
    <property type="match status" value="1"/>
</dbReference>
<sequence length="267" mass="28592">MSSSAPIGVFDSGVGGLSILREIRTLLPHEDLIYLADSGHCPYGTKPPEEIRRRTLEVSRVLAAEGVKAIVVACNAACTAGLEAIRAAHPGLPVVGVEPALKPAHGRSRNGRIGVLATQLTLRGSRFSGLMERYGDGVQVFTQAAPGLVELVESGQTATSAAETMLRSYLEPLLEQGIDTLVLGCTHYPFLRPLIQKLAGPELLVLDTGAAVARQTERVLTERGLMNEDKAPGRDRFYTSGDLRQVAPVIRQLWGDPQLAVLQVPES</sequence>
<keyword evidence="6 7" id="KW-0961">Cell wall biogenesis/degradation</keyword>
<dbReference type="GO" id="GO:0071555">
    <property type="term" value="P:cell wall organization"/>
    <property type="evidence" value="ECO:0007669"/>
    <property type="project" value="UniProtKB-KW"/>
</dbReference>
<gene>
    <name evidence="7" type="primary">murI</name>
    <name evidence="8" type="ORF">EDC14_1007149</name>
</gene>
<dbReference type="InterPro" id="IPR033134">
    <property type="entry name" value="Asp/Glu_racemase_AS_2"/>
</dbReference>
<comment type="caution">
    <text evidence="8">The sequence shown here is derived from an EMBL/GenBank/DDBJ whole genome shotgun (WGS) entry which is preliminary data.</text>
</comment>
<keyword evidence="9" id="KW-1185">Reference proteome</keyword>
<dbReference type="RefSeq" id="WP_132013819.1">
    <property type="nucleotide sequence ID" value="NZ_SLUN01000007.1"/>
</dbReference>
<dbReference type="GO" id="GO:0009252">
    <property type="term" value="P:peptidoglycan biosynthetic process"/>
    <property type="evidence" value="ECO:0007669"/>
    <property type="project" value="UniProtKB-UniRule"/>
</dbReference>
<dbReference type="FunFam" id="3.40.50.1860:FF:000001">
    <property type="entry name" value="Glutamate racemase"/>
    <property type="match status" value="1"/>
</dbReference>
<dbReference type="InterPro" id="IPR015942">
    <property type="entry name" value="Asp/Glu/hydantoin_racemase"/>
</dbReference>
<dbReference type="UniPathway" id="UPA00219"/>
<feature type="active site" description="Proton donor/acceptor" evidence="7">
    <location>
        <position position="185"/>
    </location>
</feature>
<evidence type="ECO:0000256" key="2">
    <source>
        <dbReference type="ARBA" id="ARBA00013090"/>
    </source>
</evidence>
<keyword evidence="3 7" id="KW-0133">Cell shape</keyword>
<feature type="active site" description="Proton donor/acceptor" evidence="7">
    <location>
        <position position="74"/>
    </location>
</feature>
<dbReference type="Pfam" id="PF01177">
    <property type="entry name" value="Asp_Glu_race"/>
    <property type="match status" value="1"/>
</dbReference>
<accession>A0A4R1RYT7</accession>
<reference evidence="8 9" key="1">
    <citation type="submission" date="2019-03" db="EMBL/GenBank/DDBJ databases">
        <title>Genomic Encyclopedia of Type Strains, Phase IV (KMG-IV): sequencing the most valuable type-strain genomes for metagenomic binning, comparative biology and taxonomic classification.</title>
        <authorList>
            <person name="Goeker M."/>
        </authorList>
    </citation>
    <scope>NUCLEOTIDE SEQUENCE [LARGE SCALE GENOMIC DNA]</scope>
    <source>
        <strain evidence="8 9">LX-B</strain>
    </source>
</reference>
<proteinExistence type="inferred from homology"/>
<keyword evidence="4 7" id="KW-0573">Peptidoglycan synthesis</keyword>
<comment type="function">
    <text evidence="7">Provides the (R)-glutamate required for cell wall biosynthesis.</text>
</comment>
<evidence type="ECO:0000256" key="1">
    <source>
        <dbReference type="ARBA" id="ARBA00001602"/>
    </source>
</evidence>
<dbReference type="EC" id="5.1.1.3" evidence="2 7"/>
<evidence type="ECO:0000256" key="5">
    <source>
        <dbReference type="ARBA" id="ARBA00023235"/>
    </source>
</evidence>
<evidence type="ECO:0000256" key="3">
    <source>
        <dbReference type="ARBA" id="ARBA00022960"/>
    </source>
</evidence>
<comment type="caution">
    <text evidence="7">Lacks conserved residue(s) required for the propagation of feature annotation.</text>
</comment>
<feature type="binding site" evidence="7">
    <location>
        <begin position="186"/>
        <end position="187"/>
    </location>
    <ligand>
        <name>substrate</name>
    </ligand>
</feature>
<dbReference type="GO" id="GO:0008881">
    <property type="term" value="F:glutamate racemase activity"/>
    <property type="evidence" value="ECO:0007669"/>
    <property type="project" value="UniProtKB-UniRule"/>
</dbReference>